<feature type="transmembrane region" description="Helical" evidence="1">
    <location>
        <begin position="242"/>
        <end position="262"/>
    </location>
</feature>
<feature type="transmembrane region" description="Helical" evidence="1">
    <location>
        <begin position="210"/>
        <end position="230"/>
    </location>
</feature>
<feature type="transmembrane region" description="Helical" evidence="1">
    <location>
        <begin position="48"/>
        <end position="70"/>
    </location>
</feature>
<evidence type="ECO:0000259" key="2">
    <source>
        <dbReference type="Pfam" id="PF20151"/>
    </source>
</evidence>
<sequence length="343" mass="38233">MAAEETALTGLTRSCQLAAALIAVYDHVTTFDQEVELIWRKRRSVSKILFLMVRYCGNAVIIAVLGIFFIEASTAKIRKGLIIFQGTASLMIVWLVQILMQFRIYALYNRSPPISVVLLSCFFIQVVAIAALLVFDFREFEVTATPAPAIKFCTIARAPSFLYGLWIPIITFESILFALALYKSACRFCSTVPGGWTGVSLLDVMIRDSVLYFFVTFAVYLTNAVVWFALPPEWIEITEAFSLSLTCIMGCHLLLNLLGAYYGENVLSPSGTSMTSNIEIQLRRLQAFRTVSLTPNVGVDSIRRDCGETGRQPNDEAFELSWMWDQATGRVDGEELTTASVVL</sequence>
<keyword evidence="1" id="KW-0472">Membrane</keyword>
<reference evidence="4" key="1">
    <citation type="journal article" date="2014" name="Proc. Natl. Acad. Sci. U.S.A.">
        <title>Extensive sampling of basidiomycete genomes demonstrates inadequacy of the white-rot/brown-rot paradigm for wood decay fungi.</title>
        <authorList>
            <person name="Riley R."/>
            <person name="Salamov A.A."/>
            <person name="Brown D.W."/>
            <person name="Nagy L.G."/>
            <person name="Floudas D."/>
            <person name="Held B.W."/>
            <person name="Levasseur A."/>
            <person name="Lombard V."/>
            <person name="Morin E."/>
            <person name="Otillar R."/>
            <person name="Lindquist E.A."/>
            <person name="Sun H."/>
            <person name="LaButti K.M."/>
            <person name="Schmutz J."/>
            <person name="Jabbour D."/>
            <person name="Luo H."/>
            <person name="Baker S.E."/>
            <person name="Pisabarro A.G."/>
            <person name="Walton J.D."/>
            <person name="Blanchette R.A."/>
            <person name="Henrissat B."/>
            <person name="Martin F."/>
            <person name="Cullen D."/>
            <person name="Hibbett D.S."/>
            <person name="Grigoriev I.V."/>
        </authorList>
    </citation>
    <scope>NUCLEOTIDE SEQUENCE [LARGE SCALE GENOMIC DNA]</scope>
    <source>
        <strain evidence="4">MUCL 33604</strain>
    </source>
</reference>
<gene>
    <name evidence="3" type="ORF">JAAARDRAFT_32589</name>
</gene>
<name>A0A067PZG5_9AGAM</name>
<dbReference type="AlphaFoldDB" id="A0A067PZG5"/>
<evidence type="ECO:0000256" key="1">
    <source>
        <dbReference type="SAM" id="Phobius"/>
    </source>
</evidence>
<dbReference type="HOGENOM" id="CLU_035509_15_2_1"/>
<dbReference type="OrthoDB" id="2745134at2759"/>
<organism evidence="3 4">
    <name type="scientific">Jaapia argillacea MUCL 33604</name>
    <dbReference type="NCBI Taxonomy" id="933084"/>
    <lineage>
        <taxon>Eukaryota</taxon>
        <taxon>Fungi</taxon>
        <taxon>Dikarya</taxon>
        <taxon>Basidiomycota</taxon>
        <taxon>Agaricomycotina</taxon>
        <taxon>Agaricomycetes</taxon>
        <taxon>Agaricomycetidae</taxon>
        <taxon>Jaapiales</taxon>
        <taxon>Jaapiaceae</taxon>
        <taxon>Jaapia</taxon>
    </lineage>
</organism>
<dbReference type="InParanoid" id="A0A067PZG5"/>
<evidence type="ECO:0000313" key="4">
    <source>
        <dbReference type="Proteomes" id="UP000027265"/>
    </source>
</evidence>
<keyword evidence="1" id="KW-1133">Transmembrane helix</keyword>
<evidence type="ECO:0000313" key="3">
    <source>
        <dbReference type="EMBL" id="KDQ60213.1"/>
    </source>
</evidence>
<feature type="transmembrane region" description="Helical" evidence="1">
    <location>
        <begin position="82"/>
        <end position="102"/>
    </location>
</feature>
<dbReference type="Pfam" id="PF20151">
    <property type="entry name" value="DUF6533"/>
    <property type="match status" value="1"/>
</dbReference>
<dbReference type="EMBL" id="KL197714">
    <property type="protein sequence ID" value="KDQ60213.1"/>
    <property type="molecule type" value="Genomic_DNA"/>
</dbReference>
<feature type="domain" description="DUF6533" evidence="2">
    <location>
        <begin position="15"/>
        <end position="57"/>
    </location>
</feature>
<feature type="transmembrane region" description="Helical" evidence="1">
    <location>
        <begin position="114"/>
        <end position="135"/>
    </location>
</feature>
<feature type="transmembrane region" description="Helical" evidence="1">
    <location>
        <begin position="161"/>
        <end position="182"/>
    </location>
</feature>
<proteinExistence type="predicted"/>
<keyword evidence="4" id="KW-1185">Reference proteome</keyword>
<protein>
    <recommendedName>
        <fullName evidence="2">DUF6533 domain-containing protein</fullName>
    </recommendedName>
</protein>
<accession>A0A067PZG5</accession>
<dbReference type="Proteomes" id="UP000027265">
    <property type="component" value="Unassembled WGS sequence"/>
</dbReference>
<dbReference type="InterPro" id="IPR045340">
    <property type="entry name" value="DUF6533"/>
</dbReference>
<keyword evidence="1" id="KW-0812">Transmembrane</keyword>